<gene>
    <name evidence="1" type="ORF">GPUH_LOCUS18283</name>
</gene>
<organism evidence="3">
    <name type="scientific">Gongylonema pulchrum</name>
    <dbReference type="NCBI Taxonomy" id="637853"/>
    <lineage>
        <taxon>Eukaryota</taxon>
        <taxon>Metazoa</taxon>
        <taxon>Ecdysozoa</taxon>
        <taxon>Nematoda</taxon>
        <taxon>Chromadorea</taxon>
        <taxon>Rhabditida</taxon>
        <taxon>Spirurina</taxon>
        <taxon>Spiruromorpha</taxon>
        <taxon>Spiruroidea</taxon>
        <taxon>Gongylonematidae</taxon>
        <taxon>Gongylonema</taxon>
    </lineage>
</organism>
<reference evidence="1 2" key="2">
    <citation type="submission" date="2018-11" db="EMBL/GenBank/DDBJ databases">
        <authorList>
            <consortium name="Pathogen Informatics"/>
        </authorList>
    </citation>
    <scope>NUCLEOTIDE SEQUENCE [LARGE SCALE GENOMIC DNA]</scope>
</reference>
<protein>
    <submittedName>
        <fullName evidence="3">PPM-type phosphatase domain-containing protein</fullName>
    </submittedName>
</protein>
<evidence type="ECO:0000313" key="3">
    <source>
        <dbReference type="WBParaSite" id="GPUH_0001830501-mRNA-1"/>
    </source>
</evidence>
<dbReference type="AlphaFoldDB" id="A0A183EBD9"/>
<sequence length="98" mass="10808">MSVVGVDFNDPTNGRYEVLDKSKQFCHSTAGKLTPNSELFGSLRADYNWFGFADGLGRETALRSDCGDPAVAVEFDADNKPFVKYLAQTTSRRAKHVT</sequence>
<dbReference type="WBParaSite" id="GPUH_0001830501-mRNA-1">
    <property type="protein sequence ID" value="GPUH_0001830501-mRNA-1"/>
    <property type="gene ID" value="GPUH_0001830501"/>
</dbReference>
<keyword evidence="2" id="KW-1185">Reference proteome</keyword>
<reference evidence="3" key="1">
    <citation type="submission" date="2016-06" db="UniProtKB">
        <authorList>
            <consortium name="WormBaseParasite"/>
        </authorList>
    </citation>
    <scope>IDENTIFICATION</scope>
</reference>
<accession>A0A183EBD9</accession>
<proteinExistence type="predicted"/>
<evidence type="ECO:0000313" key="2">
    <source>
        <dbReference type="Proteomes" id="UP000271098"/>
    </source>
</evidence>
<dbReference type="Proteomes" id="UP000271098">
    <property type="component" value="Unassembled WGS sequence"/>
</dbReference>
<dbReference type="EMBL" id="UYRT01086493">
    <property type="protein sequence ID" value="VDN31405.1"/>
    <property type="molecule type" value="Genomic_DNA"/>
</dbReference>
<evidence type="ECO:0000313" key="1">
    <source>
        <dbReference type="EMBL" id="VDN31405.1"/>
    </source>
</evidence>
<name>A0A183EBD9_9BILA</name>